<dbReference type="EMBL" id="JMKJ01000021">
    <property type="protein sequence ID" value="KGG53002.1"/>
    <property type="molecule type" value="Genomic_DNA"/>
</dbReference>
<organism evidence="1 2">
    <name type="scientific">Mitosporidium daphniae</name>
    <dbReference type="NCBI Taxonomy" id="1485682"/>
    <lineage>
        <taxon>Eukaryota</taxon>
        <taxon>Fungi</taxon>
        <taxon>Fungi incertae sedis</taxon>
        <taxon>Microsporidia</taxon>
        <taxon>Mitosporidium</taxon>
    </lineage>
</organism>
<gene>
    <name evidence="1" type="ORF">DI09_119p50</name>
</gene>
<dbReference type="RefSeq" id="XP_013239438.1">
    <property type="nucleotide sequence ID" value="XM_013383984.1"/>
</dbReference>
<dbReference type="GeneID" id="25258113"/>
<sequence>MLRFFPLLVPKGGSFSAILKASANNAPFDVIKEFAILLNQANLRGLRCSDSLAKIEFLDKEPTMSERSRMVPAKKEHILKLMKEMPETIKNWRKDRKLLKEASKPKYPF</sequence>
<dbReference type="Proteomes" id="UP000029725">
    <property type="component" value="Unassembled WGS sequence"/>
</dbReference>
<dbReference type="HOGENOM" id="CLU_2184577_0_0_1"/>
<evidence type="ECO:0000313" key="1">
    <source>
        <dbReference type="EMBL" id="KGG53002.1"/>
    </source>
</evidence>
<dbReference type="AlphaFoldDB" id="A0A098VVL9"/>
<reference evidence="1 2" key="1">
    <citation type="submission" date="2014-04" db="EMBL/GenBank/DDBJ databases">
        <title>A new species of microsporidia sheds light on the evolution of extreme parasitism.</title>
        <authorList>
            <person name="Haag K.L."/>
            <person name="James T.Y."/>
            <person name="Larsson R."/>
            <person name="Schaer T.M."/>
            <person name="Refardt D."/>
            <person name="Pombert J.-F."/>
            <person name="Ebert D."/>
        </authorList>
    </citation>
    <scope>NUCLEOTIDE SEQUENCE [LARGE SCALE GENOMIC DNA]</scope>
    <source>
        <strain evidence="1 2">UGP3</strain>
        <tissue evidence="1">Spores</tissue>
    </source>
</reference>
<accession>A0A098VVL9</accession>
<protein>
    <submittedName>
        <fullName evidence="1">Uncharacterized protein</fullName>
    </submittedName>
</protein>
<dbReference type="VEuPathDB" id="MicrosporidiaDB:DI09_119p50"/>
<comment type="caution">
    <text evidence="1">The sequence shown here is derived from an EMBL/GenBank/DDBJ whole genome shotgun (WGS) entry which is preliminary data.</text>
</comment>
<proteinExistence type="predicted"/>
<name>A0A098VVL9_9MICR</name>
<keyword evidence="2" id="KW-1185">Reference proteome</keyword>
<evidence type="ECO:0000313" key="2">
    <source>
        <dbReference type="Proteomes" id="UP000029725"/>
    </source>
</evidence>